<proteinExistence type="predicted"/>
<keyword evidence="3" id="KW-1185">Reference proteome</keyword>
<evidence type="ECO:0008006" key="4">
    <source>
        <dbReference type="Google" id="ProtNLM"/>
    </source>
</evidence>
<reference evidence="2" key="1">
    <citation type="submission" date="2017-10" db="EMBL/GenBank/DDBJ databases">
        <title>Massilia psychrophilum sp. nov., a novel purple-pigmented bacterium isolated from Tianshan glacier, Xinjiang Municipality, China.</title>
        <authorList>
            <person name="Wang H."/>
        </authorList>
    </citation>
    <scope>NUCLEOTIDE SEQUENCE [LARGE SCALE GENOMIC DNA]</scope>
    <source>
        <strain evidence="2">B2</strain>
    </source>
</reference>
<dbReference type="OrthoDB" id="8875254at2"/>
<dbReference type="EMBL" id="CP024608">
    <property type="protein sequence ID" value="ATQ75578.1"/>
    <property type="molecule type" value="Genomic_DNA"/>
</dbReference>
<name>A0A2D2DKR7_9BURK</name>
<dbReference type="KEGG" id="mass:CR152_14390"/>
<evidence type="ECO:0000313" key="2">
    <source>
        <dbReference type="EMBL" id="ATQ75578.1"/>
    </source>
</evidence>
<sequence>MIKFRLAHLGLAMAALGFTAATPVLGLSTAYAAEAVRPEIAGPLQAAQKMMQAGRAKDALNELRKLDGKNPTANEQYLIERVRAGAASTAGDYDTAARSFEKLIDSGKLSASERANFSEGLIGIYMRAKEFGKANAAIQRSLKDRDDPKMRAYLVQNYMAMGNAAEATRLLEADLRAAEKAGRTPPEEPLQWMANLQNKSGDKVGYVATIEKLAAHYPKSSYWADLLNRIVSKPGFADRLRVDVSRLQLANNLLKKPSEYMELAQLVLRDGAAAEAVKIVDKGYKAGILGVGADAPRHQRLKDLADKTLAEFNKNVATTEASLQKVADNDGLVNLGYAMVQAGQAEKGLALMEKASAAGNLKRPEDAKLRLGQAYAAAGKKAKAISTLKTVGGKDGTAELARYWIMAINHPMT</sequence>
<feature type="chain" id="PRO_5013837318" description="Tetratricopeptide repeat-like domain-containing protein" evidence="1">
    <location>
        <begin position="21"/>
        <end position="413"/>
    </location>
</feature>
<evidence type="ECO:0000256" key="1">
    <source>
        <dbReference type="SAM" id="SignalP"/>
    </source>
</evidence>
<dbReference type="InterPro" id="IPR011990">
    <property type="entry name" value="TPR-like_helical_dom_sf"/>
</dbReference>
<gene>
    <name evidence="2" type="ORF">CR152_14390</name>
</gene>
<evidence type="ECO:0000313" key="3">
    <source>
        <dbReference type="Proteomes" id="UP000229897"/>
    </source>
</evidence>
<organism evidence="2 3">
    <name type="scientific">Massilia violaceinigra</name>
    <dbReference type="NCBI Taxonomy" id="2045208"/>
    <lineage>
        <taxon>Bacteria</taxon>
        <taxon>Pseudomonadati</taxon>
        <taxon>Pseudomonadota</taxon>
        <taxon>Betaproteobacteria</taxon>
        <taxon>Burkholderiales</taxon>
        <taxon>Oxalobacteraceae</taxon>
        <taxon>Telluria group</taxon>
        <taxon>Massilia</taxon>
    </lineage>
</organism>
<accession>A0A2D2DKR7</accession>
<protein>
    <recommendedName>
        <fullName evidence="4">Tetratricopeptide repeat-like domain-containing protein</fullName>
    </recommendedName>
</protein>
<feature type="signal peptide" evidence="1">
    <location>
        <begin position="1"/>
        <end position="20"/>
    </location>
</feature>
<keyword evidence="1" id="KW-0732">Signal</keyword>
<dbReference type="RefSeq" id="WP_099875533.1">
    <property type="nucleotide sequence ID" value="NZ_CP024608.1"/>
</dbReference>
<dbReference type="Gene3D" id="1.25.40.10">
    <property type="entry name" value="Tetratricopeptide repeat domain"/>
    <property type="match status" value="2"/>
</dbReference>
<dbReference type="SUPFAM" id="SSF81901">
    <property type="entry name" value="HCP-like"/>
    <property type="match status" value="1"/>
</dbReference>
<dbReference type="Proteomes" id="UP000229897">
    <property type="component" value="Chromosome"/>
</dbReference>
<dbReference type="AlphaFoldDB" id="A0A2D2DKR7"/>